<dbReference type="AlphaFoldDB" id="A0A8H7M8J8"/>
<evidence type="ECO:0000256" key="10">
    <source>
        <dbReference type="SAM" id="Phobius"/>
    </source>
</evidence>
<evidence type="ECO:0000256" key="9">
    <source>
        <dbReference type="SAM" id="MobiDB-lite"/>
    </source>
</evidence>
<dbReference type="GO" id="GO:0005351">
    <property type="term" value="F:carbohydrate:proton symporter activity"/>
    <property type="evidence" value="ECO:0007669"/>
    <property type="project" value="TreeGrafter"/>
</dbReference>
<dbReference type="PROSITE" id="PS50850">
    <property type="entry name" value="MFS"/>
    <property type="match status" value="1"/>
</dbReference>
<evidence type="ECO:0000313" key="13">
    <source>
        <dbReference type="Proteomes" id="UP000614334"/>
    </source>
</evidence>
<dbReference type="InterPro" id="IPR005828">
    <property type="entry name" value="MFS_sugar_transport-like"/>
</dbReference>
<comment type="similarity">
    <text evidence="2 8">Belongs to the major facilitator superfamily. Sugar transporter (TC 2.A.1.1) family.</text>
</comment>
<dbReference type="PANTHER" id="PTHR48022">
    <property type="entry name" value="PLASTIDIC GLUCOSE TRANSPORTER 4"/>
    <property type="match status" value="1"/>
</dbReference>
<evidence type="ECO:0000313" key="12">
    <source>
        <dbReference type="EMBL" id="KAF8757937.1"/>
    </source>
</evidence>
<feature type="transmembrane region" description="Helical" evidence="10">
    <location>
        <begin position="300"/>
        <end position="321"/>
    </location>
</feature>
<accession>A0A8H7M8J8</accession>
<feature type="region of interest" description="Disordered" evidence="9">
    <location>
        <begin position="508"/>
        <end position="529"/>
    </location>
</feature>
<reference evidence="12" key="1">
    <citation type="submission" date="2020-09" db="EMBL/GenBank/DDBJ databases">
        <title>Comparative genome analyses of four rice-infecting Rhizoctonia solani isolates reveal extensive enrichment of homogalacturonan modification genes.</title>
        <authorList>
            <person name="Lee D.-Y."/>
            <person name="Jeon J."/>
            <person name="Kim K.-T."/>
            <person name="Cheong K."/>
            <person name="Song H."/>
            <person name="Choi G."/>
            <person name="Ko J."/>
            <person name="Opiyo S.O."/>
            <person name="Zuo S."/>
            <person name="Madhav S."/>
            <person name="Lee Y.-H."/>
            <person name="Wang G.-L."/>
        </authorList>
    </citation>
    <scope>NUCLEOTIDE SEQUENCE</scope>
    <source>
        <strain evidence="12">AG1-IA B2</strain>
    </source>
</reference>
<dbReference type="Gene3D" id="1.20.1250.20">
    <property type="entry name" value="MFS general substrate transporter like domains"/>
    <property type="match status" value="2"/>
</dbReference>
<gene>
    <name evidence="12" type="ORF">RHS01_03321</name>
</gene>
<feature type="transmembrane region" description="Helical" evidence="10">
    <location>
        <begin position="22"/>
        <end position="40"/>
    </location>
</feature>
<dbReference type="CDD" id="cd17356">
    <property type="entry name" value="MFS_HXT"/>
    <property type="match status" value="1"/>
</dbReference>
<dbReference type="InterPro" id="IPR003663">
    <property type="entry name" value="Sugar/inositol_transpt"/>
</dbReference>
<sequence length="529" mass="56523">MAGGPVAAGGGVGGSGAPKNKLAGILMTTFAAFGGILFGYDTGVISGVKEMKNWLETFGHQNPDGNWDISTSSESLIVSILSAGTFFGALLAAPMGDMLGRKWGLIAACLVFCVGVALQTGTTGVPVFVVGRVFAGLGVGMVSCLVPMYQSECSPKWIRGAVVSCYQWAITIGLLLAAIVNNATKDRPNYTPCRRHVCPSRIASRGRDQDAQKALARLLSLHPEDPEVETELNDIRANLRAEEELGSGSYADCFKQGPNKILTRVMTGVFLQAWQQLTGINFIFYYGTTFFQNSGIKNPFLITIATNVVNVGMTVPGIWAVDRVGRRRLLLIGAAGMLICEFLVAIIGVTISVENQAGQKVLIAFVCIYIAFFAATWGPIAWVVTGEIFPLAIRAKAMSMSTASNWLWNFGIGYATPYLVNDGPGNANLGVKVFFIWGSTCVGCLLFTYFLIPETKGLSLEQIDSVPEHERDPLCCVPAPADCGGRACCGPGGDCACDVEVDQEHGLHGLRSTKSRDGHNEKVDLEHKA</sequence>
<comment type="caution">
    <text evidence="12">The sequence shown here is derived from an EMBL/GenBank/DDBJ whole genome shotgun (WGS) entry which is preliminary data.</text>
</comment>
<evidence type="ECO:0000256" key="7">
    <source>
        <dbReference type="ARBA" id="ARBA00049119"/>
    </source>
</evidence>
<keyword evidence="6 10" id="KW-0472">Membrane</keyword>
<proteinExistence type="inferred from homology"/>
<evidence type="ECO:0000256" key="1">
    <source>
        <dbReference type="ARBA" id="ARBA00004141"/>
    </source>
</evidence>
<feature type="domain" description="Major facilitator superfamily (MFS) profile" evidence="11">
    <location>
        <begin position="27"/>
        <end position="456"/>
    </location>
</feature>
<dbReference type="EMBL" id="JACYCF010000004">
    <property type="protein sequence ID" value="KAF8757937.1"/>
    <property type="molecule type" value="Genomic_DNA"/>
</dbReference>
<evidence type="ECO:0000256" key="3">
    <source>
        <dbReference type="ARBA" id="ARBA00022448"/>
    </source>
</evidence>
<evidence type="ECO:0000259" key="11">
    <source>
        <dbReference type="PROSITE" id="PS50850"/>
    </source>
</evidence>
<feature type="transmembrane region" description="Helical" evidence="10">
    <location>
        <begin position="328"/>
        <end position="349"/>
    </location>
</feature>
<evidence type="ECO:0000256" key="5">
    <source>
        <dbReference type="ARBA" id="ARBA00022989"/>
    </source>
</evidence>
<feature type="transmembrane region" description="Helical" evidence="10">
    <location>
        <begin position="161"/>
        <end position="180"/>
    </location>
</feature>
<comment type="catalytic activity">
    <reaction evidence="7">
        <text>myo-inositol(out) + H(+)(out) = myo-inositol(in) + H(+)(in)</text>
        <dbReference type="Rhea" id="RHEA:60364"/>
        <dbReference type="ChEBI" id="CHEBI:15378"/>
        <dbReference type="ChEBI" id="CHEBI:17268"/>
    </reaction>
</comment>
<keyword evidence="4 10" id="KW-0812">Transmembrane</keyword>
<dbReference type="InterPro" id="IPR020846">
    <property type="entry name" value="MFS_dom"/>
</dbReference>
<organism evidence="12 13">
    <name type="scientific">Rhizoctonia solani</name>
    <dbReference type="NCBI Taxonomy" id="456999"/>
    <lineage>
        <taxon>Eukaryota</taxon>
        <taxon>Fungi</taxon>
        <taxon>Dikarya</taxon>
        <taxon>Basidiomycota</taxon>
        <taxon>Agaricomycotina</taxon>
        <taxon>Agaricomycetes</taxon>
        <taxon>Cantharellales</taxon>
        <taxon>Ceratobasidiaceae</taxon>
        <taxon>Rhizoctonia</taxon>
    </lineage>
</organism>
<dbReference type="InterPro" id="IPR005829">
    <property type="entry name" value="Sugar_transporter_CS"/>
</dbReference>
<feature type="compositionally biased region" description="Basic and acidic residues" evidence="9">
    <location>
        <begin position="514"/>
        <end position="529"/>
    </location>
</feature>
<dbReference type="PROSITE" id="PS00216">
    <property type="entry name" value="SUGAR_TRANSPORT_1"/>
    <property type="match status" value="1"/>
</dbReference>
<feature type="transmembrane region" description="Helical" evidence="10">
    <location>
        <begin position="127"/>
        <end position="149"/>
    </location>
</feature>
<dbReference type="Pfam" id="PF00083">
    <property type="entry name" value="Sugar_tr"/>
    <property type="match status" value="2"/>
</dbReference>
<dbReference type="PRINTS" id="PR00171">
    <property type="entry name" value="SUGRTRNSPORT"/>
</dbReference>
<name>A0A8H7M8J8_9AGAM</name>
<dbReference type="PROSITE" id="PS00217">
    <property type="entry name" value="SUGAR_TRANSPORT_2"/>
    <property type="match status" value="1"/>
</dbReference>
<dbReference type="GO" id="GO:0016020">
    <property type="term" value="C:membrane"/>
    <property type="evidence" value="ECO:0007669"/>
    <property type="project" value="UniProtKB-SubCell"/>
</dbReference>
<dbReference type="NCBIfam" id="TIGR00879">
    <property type="entry name" value="SP"/>
    <property type="match status" value="1"/>
</dbReference>
<evidence type="ECO:0000256" key="2">
    <source>
        <dbReference type="ARBA" id="ARBA00010992"/>
    </source>
</evidence>
<dbReference type="Proteomes" id="UP000614334">
    <property type="component" value="Unassembled WGS sequence"/>
</dbReference>
<feature type="transmembrane region" description="Helical" evidence="10">
    <location>
        <begin position="433"/>
        <end position="452"/>
    </location>
</feature>
<dbReference type="InterPro" id="IPR050360">
    <property type="entry name" value="MFS_Sugar_Transporters"/>
</dbReference>
<feature type="transmembrane region" description="Helical" evidence="10">
    <location>
        <begin position="76"/>
        <end position="96"/>
    </location>
</feature>
<evidence type="ECO:0000256" key="4">
    <source>
        <dbReference type="ARBA" id="ARBA00022692"/>
    </source>
</evidence>
<keyword evidence="5 10" id="KW-1133">Transmembrane helix</keyword>
<evidence type="ECO:0000256" key="6">
    <source>
        <dbReference type="ARBA" id="ARBA00023136"/>
    </source>
</evidence>
<protein>
    <submittedName>
        <fullName evidence="12">MFS monosaccharide transporter</fullName>
    </submittedName>
</protein>
<comment type="subcellular location">
    <subcellularLocation>
        <location evidence="1">Membrane</location>
        <topology evidence="1">Multi-pass membrane protein</topology>
    </subcellularLocation>
</comment>
<feature type="transmembrane region" description="Helical" evidence="10">
    <location>
        <begin position="361"/>
        <end position="384"/>
    </location>
</feature>
<feature type="transmembrane region" description="Helical" evidence="10">
    <location>
        <begin position="405"/>
        <end position="421"/>
    </location>
</feature>
<dbReference type="PANTHER" id="PTHR48022:SF17">
    <property type="entry name" value="HEXOSE TRANSPORTER"/>
    <property type="match status" value="1"/>
</dbReference>
<evidence type="ECO:0000256" key="8">
    <source>
        <dbReference type="RuleBase" id="RU003346"/>
    </source>
</evidence>
<feature type="transmembrane region" description="Helical" evidence="10">
    <location>
        <begin position="103"/>
        <end position="121"/>
    </location>
</feature>
<dbReference type="SUPFAM" id="SSF103473">
    <property type="entry name" value="MFS general substrate transporter"/>
    <property type="match status" value="1"/>
</dbReference>
<dbReference type="InterPro" id="IPR036259">
    <property type="entry name" value="MFS_trans_sf"/>
</dbReference>
<keyword evidence="3 8" id="KW-0813">Transport</keyword>